<organism evidence="1 2">
    <name type="scientific">Exidia glandulosa HHB12029</name>
    <dbReference type="NCBI Taxonomy" id="1314781"/>
    <lineage>
        <taxon>Eukaryota</taxon>
        <taxon>Fungi</taxon>
        <taxon>Dikarya</taxon>
        <taxon>Basidiomycota</taxon>
        <taxon>Agaricomycotina</taxon>
        <taxon>Agaricomycetes</taxon>
        <taxon>Auriculariales</taxon>
        <taxon>Exidiaceae</taxon>
        <taxon>Exidia</taxon>
    </lineage>
</organism>
<reference evidence="1 2" key="1">
    <citation type="journal article" date="2016" name="Mol. Biol. Evol.">
        <title>Comparative Genomics of Early-Diverging Mushroom-Forming Fungi Provides Insights into the Origins of Lignocellulose Decay Capabilities.</title>
        <authorList>
            <person name="Nagy L.G."/>
            <person name="Riley R."/>
            <person name="Tritt A."/>
            <person name="Adam C."/>
            <person name="Daum C."/>
            <person name="Floudas D."/>
            <person name="Sun H."/>
            <person name="Yadav J.S."/>
            <person name="Pangilinan J."/>
            <person name="Larsson K.H."/>
            <person name="Matsuura K."/>
            <person name="Barry K."/>
            <person name="Labutti K."/>
            <person name="Kuo R."/>
            <person name="Ohm R.A."/>
            <person name="Bhattacharya S.S."/>
            <person name="Shirouzu T."/>
            <person name="Yoshinaga Y."/>
            <person name="Martin F.M."/>
            <person name="Grigoriev I.V."/>
            <person name="Hibbett D.S."/>
        </authorList>
    </citation>
    <scope>NUCLEOTIDE SEQUENCE [LARGE SCALE GENOMIC DNA]</scope>
    <source>
        <strain evidence="1 2">HHB12029</strain>
    </source>
</reference>
<name>A0A165PH17_EXIGL</name>
<gene>
    <name evidence="1" type="ORF">EXIGLDRAFT_481532</name>
</gene>
<accession>A0A165PH17</accession>
<dbReference type="OrthoDB" id="2906425at2759"/>
<evidence type="ECO:0000313" key="1">
    <source>
        <dbReference type="EMBL" id="KZW02164.1"/>
    </source>
</evidence>
<keyword evidence="2" id="KW-1185">Reference proteome</keyword>
<dbReference type="InParanoid" id="A0A165PH17"/>
<sequence length="116" mass="13446">MENGRRTCGWRFPHRRRLADVAARCDRKSGDKYQISSYSLRFQSRQVRAELVFDDDVVWIARLFTHHAKWNPLSEDETSRKLRCEVATLKLVKARMTIPVPVVFAFSDTSSDGLTS</sequence>
<dbReference type="AlphaFoldDB" id="A0A165PH17"/>
<dbReference type="EMBL" id="KV425889">
    <property type="protein sequence ID" value="KZW02164.1"/>
    <property type="molecule type" value="Genomic_DNA"/>
</dbReference>
<evidence type="ECO:0000313" key="2">
    <source>
        <dbReference type="Proteomes" id="UP000077266"/>
    </source>
</evidence>
<protein>
    <submittedName>
        <fullName evidence="1">Uncharacterized protein</fullName>
    </submittedName>
</protein>
<dbReference type="Proteomes" id="UP000077266">
    <property type="component" value="Unassembled WGS sequence"/>
</dbReference>
<proteinExistence type="predicted"/>